<name>A0A087URR9_STEMI</name>
<protein>
    <submittedName>
        <fullName evidence="1">Uncharacterized protein</fullName>
    </submittedName>
</protein>
<proteinExistence type="predicted"/>
<organism evidence="1 2">
    <name type="scientific">Stegodyphus mimosarum</name>
    <name type="common">African social velvet spider</name>
    <dbReference type="NCBI Taxonomy" id="407821"/>
    <lineage>
        <taxon>Eukaryota</taxon>
        <taxon>Metazoa</taxon>
        <taxon>Ecdysozoa</taxon>
        <taxon>Arthropoda</taxon>
        <taxon>Chelicerata</taxon>
        <taxon>Arachnida</taxon>
        <taxon>Araneae</taxon>
        <taxon>Araneomorphae</taxon>
        <taxon>Entelegynae</taxon>
        <taxon>Eresoidea</taxon>
        <taxon>Eresidae</taxon>
        <taxon>Stegodyphus</taxon>
    </lineage>
</organism>
<accession>A0A087URR9</accession>
<reference evidence="1 2" key="1">
    <citation type="submission" date="2013-11" db="EMBL/GenBank/DDBJ databases">
        <title>Genome sequencing of Stegodyphus mimosarum.</title>
        <authorList>
            <person name="Bechsgaard J."/>
        </authorList>
    </citation>
    <scope>NUCLEOTIDE SEQUENCE [LARGE SCALE GENOMIC DNA]</scope>
</reference>
<dbReference type="EMBL" id="KK121246">
    <property type="protein sequence ID" value="KFM80058.1"/>
    <property type="molecule type" value="Genomic_DNA"/>
</dbReference>
<feature type="non-terminal residue" evidence="1">
    <location>
        <position position="62"/>
    </location>
</feature>
<sequence length="62" mass="7124">MEVSSLSELRCNISFSAVVKIRFILRIVPKNIRPRRRLHFRSSKTAFCTCQKMFGVPIGALL</sequence>
<gene>
    <name evidence="1" type="ORF">X975_24242</name>
</gene>
<evidence type="ECO:0000313" key="1">
    <source>
        <dbReference type="EMBL" id="KFM80058.1"/>
    </source>
</evidence>
<dbReference type="AlphaFoldDB" id="A0A087URR9"/>
<evidence type="ECO:0000313" key="2">
    <source>
        <dbReference type="Proteomes" id="UP000054359"/>
    </source>
</evidence>
<dbReference type="Proteomes" id="UP000054359">
    <property type="component" value="Unassembled WGS sequence"/>
</dbReference>
<keyword evidence="2" id="KW-1185">Reference proteome</keyword>